<evidence type="ECO:0000313" key="1">
    <source>
        <dbReference type="EMBL" id="AGE11264.1"/>
    </source>
</evidence>
<name>L7Z870_CITFR</name>
<sequence length="250" mass="28215">MREPLTGNEWNHLSLPGSGWTSAARQSYITLLRCIGSVLVNSDKGWMSIVRVLIKVKYLVLPCGPRERWRAILSEGCFAMRTICVKDAKFHVVNMPRVNYKQFSNKLALKRRLLDIAIRFSVRMGIPVFLVGQPGVGKSLMLNSALPGRVTDARELMVAQDWEMPAMFSTQYVPAGPVGIDETIYFDKDSLLACADEFKNRGVAFAIQRLDDAISVASELKISRAWFIYLGEPENFKRECSYQLYSHGVD</sequence>
<geneLocation type="plasmid" evidence="1">
    <name>pT-OXA-181</name>
</geneLocation>
<reference evidence="1" key="1">
    <citation type="journal article" date="2013" name="Antimicrob. Agents Chemother.">
        <title>Complete Sequence of the IncT-Type Plasmid pT-OXA-181 Carrying the blaOXA-181 Carbapenemase Gene from Citrobacter freundii.</title>
        <authorList>
            <person name="Villa L."/>
            <person name="Carattoli A."/>
            <person name="Nordmann P."/>
            <person name="Carta C."/>
            <person name="Poirel L."/>
        </authorList>
    </citation>
    <scope>NUCLEOTIDE SEQUENCE</scope>
    <source>
        <strain evidence="1">CFSTE</strain>
        <plasmid evidence="1">pT-OXA-181</plasmid>
    </source>
</reference>
<accession>L7Z870</accession>
<proteinExistence type="predicted"/>
<organism evidence="1">
    <name type="scientific">Citrobacter freundii</name>
    <dbReference type="NCBI Taxonomy" id="546"/>
    <lineage>
        <taxon>Bacteria</taxon>
        <taxon>Pseudomonadati</taxon>
        <taxon>Pseudomonadota</taxon>
        <taxon>Gammaproteobacteria</taxon>
        <taxon>Enterobacterales</taxon>
        <taxon>Enterobacteriaceae</taxon>
        <taxon>Citrobacter</taxon>
        <taxon>Citrobacter freundii complex</taxon>
    </lineage>
</organism>
<protein>
    <submittedName>
        <fullName evidence="1">TmrE</fullName>
    </submittedName>
</protein>
<dbReference type="EMBL" id="JQ996150">
    <property type="protein sequence ID" value="AGE11264.1"/>
    <property type="molecule type" value="Genomic_DNA"/>
</dbReference>
<dbReference type="AlphaFoldDB" id="L7Z870"/>
<keyword evidence="1" id="KW-0614">Plasmid</keyword>